<dbReference type="Proteomes" id="UP000289738">
    <property type="component" value="Chromosome B10"/>
</dbReference>
<keyword evidence="5 12" id="KW-0812">Transmembrane</keyword>
<sequence>MKMSLKETRRKATLKFLLLESKFNKLTQSRTRIVNNSTLCIKEERIALLKIRKDLKDPGNCLSSWIGKDCCNWMGIECDNQTGHILKLNLQNSRICTFTSIMEGSSLSGQLNPSLTYLKYLTYLDLSYNDFQGIPIPKFIGSLGMLSYLDLSQANFSGMVPSHVGNLSNLHYLDISSLFPSSLWVRDISWLSLLSNLQYLNMNSVNIRCSSTELFQAINMIPSLLELHLSFCNLHTLPPSLPFQNLTLLSILDLSFNDLNSTVIPSWPFNISTLTEIDLSSLSLSGPLSSKFGRGNLCKLQTLDLSENYQLTGDISELLEALSCSNQTLEWLLLSSNQLTGKLPNSLWQFNSLLELDLSNNSLSGPIPASVGNLSSLGSLNLQGNMMNGEIPESIGQLTKLSTLNLLQNFWEGTMTNIHFHNLTNLMSFSVSSKNKSLALKVTHDWVPRFHYLYNVEIRDCQVGPAFPNWLRNLKSLLNDIVLVLENVGISEEIPLWLFNISSQIWQLDLSHNEIFGYLPKALNFSSSYSPTVNLAFNQLKGSIPLWSGVSALYLRNNLLSGEIPVDIGKEMSQLTELDLSNNYLSGSIPLSINKMQSLSYLDLSNNHLVGEIPIFWMGLQRLGIIDLSNNSFSGGIPTSICSLPSLFILDLSNNNLSADLSSAFQNCSNLKTLVLKYNRFFGSIPKDVTKNLPLLAELLLRGNTLTGSIPEDLCHLPFLHLLDLSENRISGSIPACLGDVHGYKLPQTYFIYLMYSFVSEDHVPYTRHIELVFGGRIMDYINQMAVHSTIDLSKNDLTGEIPEKLSELVHLGALNLSWNHLTGNIPSNIGSLTDLESLDLSHNHLSGSIPPSMTSMTFLSNLSLSYNNFSGQIPVANQFGTFSDPSIYAGNPHLCGTPLPTHCSSLMLPPRDEEEDANEDDDKSERFWLYGSIAFGYITGFWVVCGSLVLKRSWRHAYFNFVYDMRDKLLVFIAVNMVRAKRRFGLETN</sequence>
<gene>
    <name evidence="14" type="ORF">Ahy_B10g100551</name>
</gene>
<dbReference type="Pfam" id="PF13855">
    <property type="entry name" value="LRR_8"/>
    <property type="match status" value="2"/>
</dbReference>
<keyword evidence="6" id="KW-0732">Signal</keyword>
<dbReference type="FunFam" id="3.80.10.10:FF:000111">
    <property type="entry name" value="LRR receptor-like serine/threonine-protein kinase ERECTA"/>
    <property type="match status" value="1"/>
</dbReference>
<accession>A0A444WX45</accession>
<dbReference type="PRINTS" id="PR00019">
    <property type="entry name" value="LEURICHRPT"/>
</dbReference>
<dbReference type="Gene3D" id="3.80.10.10">
    <property type="entry name" value="Ribonuclease Inhibitor"/>
    <property type="match status" value="5"/>
</dbReference>
<dbReference type="SMART" id="SM00369">
    <property type="entry name" value="LRR_TYP"/>
    <property type="match status" value="11"/>
</dbReference>
<evidence type="ECO:0000256" key="6">
    <source>
        <dbReference type="ARBA" id="ARBA00022729"/>
    </source>
</evidence>
<dbReference type="PANTHER" id="PTHR48063">
    <property type="entry name" value="LRR RECEPTOR-LIKE KINASE"/>
    <property type="match status" value="1"/>
</dbReference>
<feature type="transmembrane region" description="Helical" evidence="12">
    <location>
        <begin position="928"/>
        <end position="951"/>
    </location>
</feature>
<comment type="caution">
    <text evidence="14">The sequence shown here is derived from an EMBL/GenBank/DDBJ whole genome shotgun (WGS) entry which is preliminary data.</text>
</comment>
<evidence type="ECO:0000313" key="15">
    <source>
        <dbReference type="Proteomes" id="UP000289738"/>
    </source>
</evidence>
<dbReference type="SUPFAM" id="SSF52058">
    <property type="entry name" value="L domain-like"/>
    <property type="match status" value="3"/>
</dbReference>
<keyword evidence="10" id="KW-0675">Receptor</keyword>
<dbReference type="PANTHER" id="PTHR48063:SF29">
    <property type="entry name" value="LRR RECEPTOR-LIKE KINASE FAMILY PROTEIN"/>
    <property type="match status" value="1"/>
</dbReference>
<feature type="domain" description="Leucine-rich repeat-containing N-terminal plant-type" evidence="13">
    <location>
        <begin position="43"/>
        <end position="79"/>
    </location>
</feature>
<keyword evidence="9 12" id="KW-0472">Membrane</keyword>
<evidence type="ECO:0000256" key="1">
    <source>
        <dbReference type="ARBA" id="ARBA00004251"/>
    </source>
</evidence>
<comment type="similarity">
    <text evidence="2">Belongs to the RLP family.</text>
</comment>
<dbReference type="InterPro" id="IPR001611">
    <property type="entry name" value="Leu-rich_rpt"/>
</dbReference>
<dbReference type="Pfam" id="PF08263">
    <property type="entry name" value="LRRNT_2"/>
    <property type="match status" value="1"/>
</dbReference>
<keyword evidence="11" id="KW-0325">Glycoprotein</keyword>
<evidence type="ECO:0000259" key="13">
    <source>
        <dbReference type="Pfam" id="PF08263"/>
    </source>
</evidence>
<evidence type="ECO:0000256" key="4">
    <source>
        <dbReference type="ARBA" id="ARBA00022614"/>
    </source>
</evidence>
<comment type="subcellular location">
    <subcellularLocation>
        <location evidence="1">Cell membrane</location>
        <topology evidence="1">Single-pass type I membrane protein</topology>
    </subcellularLocation>
</comment>
<dbReference type="InterPro" id="IPR003591">
    <property type="entry name" value="Leu-rich_rpt_typical-subtyp"/>
</dbReference>
<dbReference type="Pfam" id="PF00560">
    <property type="entry name" value="LRR_1"/>
    <property type="match status" value="7"/>
</dbReference>
<dbReference type="InterPro" id="IPR013210">
    <property type="entry name" value="LRR_N_plant-typ"/>
</dbReference>
<dbReference type="InterPro" id="IPR032675">
    <property type="entry name" value="LRR_dom_sf"/>
</dbReference>
<protein>
    <recommendedName>
        <fullName evidence="13">Leucine-rich repeat-containing N-terminal plant-type domain-containing protein</fullName>
    </recommendedName>
</protein>
<keyword evidence="4" id="KW-0433">Leucine-rich repeat</keyword>
<evidence type="ECO:0000256" key="12">
    <source>
        <dbReference type="SAM" id="Phobius"/>
    </source>
</evidence>
<evidence type="ECO:0000256" key="3">
    <source>
        <dbReference type="ARBA" id="ARBA00022475"/>
    </source>
</evidence>
<evidence type="ECO:0000313" key="14">
    <source>
        <dbReference type="EMBL" id="RYQ81970.1"/>
    </source>
</evidence>
<evidence type="ECO:0000256" key="11">
    <source>
        <dbReference type="ARBA" id="ARBA00023180"/>
    </source>
</evidence>
<evidence type="ECO:0000256" key="5">
    <source>
        <dbReference type="ARBA" id="ARBA00022692"/>
    </source>
</evidence>
<reference evidence="14 15" key="1">
    <citation type="submission" date="2019-01" db="EMBL/GenBank/DDBJ databases">
        <title>Sequencing of cultivated peanut Arachis hypogaea provides insights into genome evolution and oil improvement.</title>
        <authorList>
            <person name="Chen X."/>
        </authorList>
    </citation>
    <scope>NUCLEOTIDE SEQUENCE [LARGE SCALE GENOMIC DNA]</scope>
    <source>
        <strain evidence="15">cv. Fuhuasheng</strain>
        <tissue evidence="14">Leaves</tissue>
    </source>
</reference>
<evidence type="ECO:0000256" key="2">
    <source>
        <dbReference type="ARBA" id="ARBA00009592"/>
    </source>
</evidence>
<dbReference type="GO" id="GO:0005886">
    <property type="term" value="C:plasma membrane"/>
    <property type="evidence" value="ECO:0007669"/>
    <property type="project" value="UniProtKB-SubCell"/>
</dbReference>
<dbReference type="AlphaFoldDB" id="A0A444WX45"/>
<name>A0A444WX45_ARAHY</name>
<evidence type="ECO:0000256" key="7">
    <source>
        <dbReference type="ARBA" id="ARBA00022737"/>
    </source>
</evidence>
<dbReference type="FunFam" id="3.80.10.10:FF:000383">
    <property type="entry name" value="Leucine-rich repeat receptor protein kinase EMS1"/>
    <property type="match status" value="1"/>
</dbReference>
<evidence type="ECO:0000256" key="10">
    <source>
        <dbReference type="ARBA" id="ARBA00023170"/>
    </source>
</evidence>
<dbReference type="STRING" id="3818.A0A444WX45"/>
<dbReference type="PROSITE" id="PS51450">
    <property type="entry name" value="LRR"/>
    <property type="match status" value="1"/>
</dbReference>
<keyword evidence="7" id="KW-0677">Repeat</keyword>
<dbReference type="InterPro" id="IPR046956">
    <property type="entry name" value="RLP23-like"/>
</dbReference>
<evidence type="ECO:0000256" key="9">
    <source>
        <dbReference type="ARBA" id="ARBA00023136"/>
    </source>
</evidence>
<keyword evidence="15" id="KW-1185">Reference proteome</keyword>
<evidence type="ECO:0000256" key="8">
    <source>
        <dbReference type="ARBA" id="ARBA00022989"/>
    </source>
</evidence>
<dbReference type="FunFam" id="3.80.10.10:FF:000095">
    <property type="entry name" value="LRR receptor-like serine/threonine-protein kinase GSO1"/>
    <property type="match status" value="1"/>
</dbReference>
<proteinExistence type="inferred from homology"/>
<keyword evidence="8 12" id="KW-1133">Transmembrane helix</keyword>
<organism evidence="14 15">
    <name type="scientific">Arachis hypogaea</name>
    <name type="common">Peanut</name>
    <dbReference type="NCBI Taxonomy" id="3818"/>
    <lineage>
        <taxon>Eukaryota</taxon>
        <taxon>Viridiplantae</taxon>
        <taxon>Streptophyta</taxon>
        <taxon>Embryophyta</taxon>
        <taxon>Tracheophyta</taxon>
        <taxon>Spermatophyta</taxon>
        <taxon>Magnoliopsida</taxon>
        <taxon>eudicotyledons</taxon>
        <taxon>Gunneridae</taxon>
        <taxon>Pentapetalae</taxon>
        <taxon>rosids</taxon>
        <taxon>fabids</taxon>
        <taxon>Fabales</taxon>
        <taxon>Fabaceae</taxon>
        <taxon>Papilionoideae</taxon>
        <taxon>50 kb inversion clade</taxon>
        <taxon>dalbergioids sensu lato</taxon>
        <taxon>Dalbergieae</taxon>
        <taxon>Pterocarpus clade</taxon>
        <taxon>Arachis</taxon>
    </lineage>
</organism>
<dbReference type="EMBL" id="SDMP01000020">
    <property type="protein sequence ID" value="RYQ81970.1"/>
    <property type="molecule type" value="Genomic_DNA"/>
</dbReference>
<keyword evidence="3" id="KW-1003">Cell membrane</keyword>